<proteinExistence type="predicted"/>
<comment type="caution">
    <text evidence="2">The sequence shown here is derived from an EMBL/GenBank/DDBJ whole genome shotgun (WGS) entry which is preliminary data.</text>
</comment>
<accession>A0A397UGA5</accession>
<evidence type="ECO:0000313" key="3">
    <source>
        <dbReference type="Proteomes" id="UP000266673"/>
    </source>
</evidence>
<evidence type="ECO:0000313" key="2">
    <source>
        <dbReference type="EMBL" id="RIB09312.1"/>
    </source>
</evidence>
<dbReference type="Proteomes" id="UP000266673">
    <property type="component" value="Unassembled WGS sequence"/>
</dbReference>
<sequence length="283" mass="32318">MLEIGALRQGVYKSVPSFWAKIQKYGDQLGYTPAQKKPHFLSRVRPDIRDEIYRIGQTKPINDIIDSLAKLELHYGILQQAPSQPRHAPIAPAIPDVISQQLQTQVPAPQTVEPVKQPRGSPSTLQTEEDDNEDEEGGYNEEENRWHAPSQSKKKQVSELSQPKTYNELLPKLSPAMRKMWWKADKPSDFAIKGNSKLISESLGWYTDVPISVKDKDGMTWIRKVQGILDPNKNQFQMKLHRKTYTIPTFSKALEVNEPEQQVSDMHDGEDLKKNITHLKSDL</sequence>
<feature type="region of interest" description="Disordered" evidence="1">
    <location>
        <begin position="105"/>
        <end position="162"/>
    </location>
</feature>
<reference evidence="2 3" key="1">
    <citation type="submission" date="2018-06" db="EMBL/GenBank/DDBJ databases">
        <title>Comparative genomics reveals the genomic features of Rhizophagus irregularis, R. cerebriforme, R. diaphanum and Gigaspora rosea, and their symbiotic lifestyle signature.</title>
        <authorList>
            <person name="Morin E."/>
            <person name="San Clemente H."/>
            <person name="Chen E.C.H."/>
            <person name="De La Providencia I."/>
            <person name="Hainaut M."/>
            <person name="Kuo A."/>
            <person name="Kohler A."/>
            <person name="Murat C."/>
            <person name="Tang N."/>
            <person name="Roy S."/>
            <person name="Loubradou J."/>
            <person name="Henrissat B."/>
            <person name="Grigoriev I.V."/>
            <person name="Corradi N."/>
            <person name="Roux C."/>
            <person name="Martin F.M."/>
        </authorList>
    </citation>
    <scope>NUCLEOTIDE SEQUENCE [LARGE SCALE GENOMIC DNA]</scope>
    <source>
        <strain evidence="2 3">DAOM 194757</strain>
    </source>
</reference>
<keyword evidence="3" id="KW-1185">Reference proteome</keyword>
<feature type="compositionally biased region" description="Acidic residues" evidence="1">
    <location>
        <begin position="127"/>
        <end position="141"/>
    </location>
</feature>
<name>A0A397UGA5_9GLOM</name>
<organism evidence="2 3">
    <name type="scientific">Gigaspora rosea</name>
    <dbReference type="NCBI Taxonomy" id="44941"/>
    <lineage>
        <taxon>Eukaryota</taxon>
        <taxon>Fungi</taxon>
        <taxon>Fungi incertae sedis</taxon>
        <taxon>Mucoromycota</taxon>
        <taxon>Glomeromycotina</taxon>
        <taxon>Glomeromycetes</taxon>
        <taxon>Diversisporales</taxon>
        <taxon>Gigasporaceae</taxon>
        <taxon>Gigaspora</taxon>
    </lineage>
</organism>
<gene>
    <name evidence="2" type="ORF">C2G38_2146623</name>
</gene>
<dbReference type="OrthoDB" id="2403587at2759"/>
<dbReference type="EMBL" id="QKWP01001391">
    <property type="protein sequence ID" value="RIB09312.1"/>
    <property type="molecule type" value="Genomic_DNA"/>
</dbReference>
<protein>
    <submittedName>
        <fullName evidence="2">Uncharacterized protein</fullName>
    </submittedName>
</protein>
<dbReference type="AlphaFoldDB" id="A0A397UGA5"/>
<evidence type="ECO:0000256" key="1">
    <source>
        <dbReference type="SAM" id="MobiDB-lite"/>
    </source>
</evidence>